<keyword evidence="3" id="KW-0812">Transmembrane</keyword>
<keyword evidence="4" id="KW-1133">Transmembrane helix</keyword>
<dbReference type="Proteomes" id="UP000525298">
    <property type="component" value="Unassembled WGS sequence"/>
</dbReference>
<dbReference type="RefSeq" id="WP_181552190.1">
    <property type="nucleotide sequence ID" value="NZ_JACDUS010000010.1"/>
</dbReference>
<organism evidence="8 9">
    <name type="scientific">Desulfosalsimonas propionicica</name>
    <dbReference type="NCBI Taxonomy" id="332175"/>
    <lineage>
        <taxon>Bacteria</taxon>
        <taxon>Pseudomonadati</taxon>
        <taxon>Thermodesulfobacteriota</taxon>
        <taxon>Desulfobacteria</taxon>
        <taxon>Desulfobacterales</taxon>
        <taxon>Desulfosalsimonadaceae</taxon>
        <taxon>Desulfosalsimonas</taxon>
    </lineage>
</organism>
<gene>
    <name evidence="8" type="ORF">HNR65_002910</name>
</gene>
<name>A0A7W0HLR6_9BACT</name>
<dbReference type="GO" id="GO:0016020">
    <property type="term" value="C:membrane"/>
    <property type="evidence" value="ECO:0007669"/>
    <property type="project" value="InterPro"/>
</dbReference>
<dbReference type="EMBL" id="JACDUS010000010">
    <property type="protein sequence ID" value="MBA2882558.1"/>
    <property type="molecule type" value="Genomic_DNA"/>
</dbReference>
<evidence type="ECO:0000256" key="3">
    <source>
        <dbReference type="ARBA" id="ARBA00022692"/>
    </source>
</evidence>
<keyword evidence="9" id="KW-1185">Reference proteome</keyword>
<dbReference type="AlphaFoldDB" id="A0A7W0HLR6"/>
<comment type="caution">
    <text evidence="8">The sequence shown here is derived from an EMBL/GenBank/DDBJ whole genome shotgun (WGS) entry which is preliminary data.</text>
</comment>
<sequence length="262" mass="31264">MISKYIRRKANQWQNLRNRRRVLIIEDLRVGYIPIYKAASTSLRNLFCRRQAKHILPNRAGRKLSVDEKRQVENGIRKSVSVRQTRRLRRRYFLFAFVRNPVTRLYSCYLDKVVRAGRHGKQNSMQRYGIRHDMNFENFARHIARIPDQDSDRHFRSQHFQIYHQGRCLVDFVGNFENMDAHWQILSEKTGLEKPPGSYRHTGAGNRLKRLPLGLETAKLICRRYSKDIDLLGYRQEIDQWLSWKAKQESKENEIDKAGPMH</sequence>
<evidence type="ECO:0000256" key="6">
    <source>
        <dbReference type="ARBA" id="ARBA00023136"/>
    </source>
</evidence>
<keyword evidence="6" id="KW-0472">Membrane</keyword>
<dbReference type="InterPro" id="IPR027417">
    <property type="entry name" value="P-loop_NTPase"/>
</dbReference>
<evidence type="ECO:0000256" key="7">
    <source>
        <dbReference type="ARBA" id="ARBA00023180"/>
    </source>
</evidence>
<dbReference type="InterPro" id="IPR005331">
    <property type="entry name" value="Sulfotransferase"/>
</dbReference>
<evidence type="ECO:0008006" key="10">
    <source>
        <dbReference type="Google" id="ProtNLM"/>
    </source>
</evidence>
<comment type="subcellular location">
    <subcellularLocation>
        <location evidence="1">Golgi apparatus membrane</location>
        <topology evidence="1">Single-pass type II membrane protein</topology>
    </subcellularLocation>
</comment>
<evidence type="ECO:0000313" key="8">
    <source>
        <dbReference type="EMBL" id="MBA2882558.1"/>
    </source>
</evidence>
<proteinExistence type="predicted"/>
<evidence type="ECO:0000313" key="9">
    <source>
        <dbReference type="Proteomes" id="UP000525298"/>
    </source>
</evidence>
<dbReference type="GO" id="GO:0016051">
    <property type="term" value="P:carbohydrate biosynthetic process"/>
    <property type="evidence" value="ECO:0007669"/>
    <property type="project" value="InterPro"/>
</dbReference>
<evidence type="ECO:0000256" key="4">
    <source>
        <dbReference type="ARBA" id="ARBA00022989"/>
    </source>
</evidence>
<keyword evidence="2" id="KW-0808">Transferase</keyword>
<dbReference type="Gene3D" id="3.40.50.300">
    <property type="entry name" value="P-loop containing nucleotide triphosphate hydrolases"/>
    <property type="match status" value="1"/>
</dbReference>
<reference evidence="8 9" key="1">
    <citation type="submission" date="2020-07" db="EMBL/GenBank/DDBJ databases">
        <title>Genomic Encyclopedia of Type Strains, Phase IV (KMG-IV): sequencing the most valuable type-strain genomes for metagenomic binning, comparative biology and taxonomic classification.</title>
        <authorList>
            <person name="Goeker M."/>
        </authorList>
    </citation>
    <scope>NUCLEOTIDE SEQUENCE [LARGE SCALE GENOMIC DNA]</scope>
    <source>
        <strain evidence="8 9">DSM 17721</strain>
    </source>
</reference>
<evidence type="ECO:0000256" key="2">
    <source>
        <dbReference type="ARBA" id="ARBA00022679"/>
    </source>
</evidence>
<dbReference type="PANTHER" id="PTHR12137">
    <property type="entry name" value="CARBOHYDRATE SULFOTRANSFERASE"/>
    <property type="match status" value="1"/>
</dbReference>
<keyword evidence="7" id="KW-0325">Glycoprotein</keyword>
<dbReference type="GO" id="GO:0008146">
    <property type="term" value="F:sulfotransferase activity"/>
    <property type="evidence" value="ECO:0007669"/>
    <property type="project" value="InterPro"/>
</dbReference>
<dbReference type="InterPro" id="IPR018011">
    <property type="entry name" value="Carb_sulfotrans_8-10"/>
</dbReference>
<dbReference type="PANTHER" id="PTHR12137:SF54">
    <property type="entry name" value="CARBOHYDRATE SULFOTRANSFERASE"/>
    <property type="match status" value="1"/>
</dbReference>
<dbReference type="Pfam" id="PF03567">
    <property type="entry name" value="Sulfotransfer_2"/>
    <property type="match status" value="1"/>
</dbReference>
<accession>A0A7W0HLR6</accession>
<protein>
    <recommendedName>
        <fullName evidence="10">Sulfotransferase family protein</fullName>
    </recommendedName>
</protein>
<evidence type="ECO:0000256" key="5">
    <source>
        <dbReference type="ARBA" id="ARBA00023034"/>
    </source>
</evidence>
<evidence type="ECO:0000256" key="1">
    <source>
        <dbReference type="ARBA" id="ARBA00004323"/>
    </source>
</evidence>
<keyword evidence="5" id="KW-0333">Golgi apparatus</keyword>